<feature type="compositionally biased region" description="Basic residues" evidence="1">
    <location>
        <begin position="312"/>
        <end position="322"/>
    </location>
</feature>
<feature type="compositionally biased region" description="Low complexity" evidence="1">
    <location>
        <begin position="687"/>
        <end position="700"/>
    </location>
</feature>
<dbReference type="SUPFAM" id="SSF48452">
    <property type="entry name" value="TPR-like"/>
    <property type="match status" value="1"/>
</dbReference>
<feature type="region of interest" description="Disordered" evidence="1">
    <location>
        <begin position="671"/>
        <end position="708"/>
    </location>
</feature>
<feature type="compositionally biased region" description="Low complexity" evidence="1">
    <location>
        <begin position="875"/>
        <end position="919"/>
    </location>
</feature>
<accession>A0A0D2N9Q5</accession>
<keyword evidence="3" id="KW-1185">Reference proteome</keyword>
<evidence type="ECO:0000313" key="2">
    <source>
        <dbReference type="EMBL" id="KIZ02366.1"/>
    </source>
</evidence>
<dbReference type="InterPro" id="IPR011990">
    <property type="entry name" value="TPR-like_helical_dom_sf"/>
</dbReference>
<dbReference type="GeneID" id="25738470"/>
<evidence type="ECO:0000256" key="1">
    <source>
        <dbReference type="SAM" id="MobiDB-lite"/>
    </source>
</evidence>
<feature type="region of interest" description="Disordered" evidence="1">
    <location>
        <begin position="836"/>
        <end position="855"/>
    </location>
</feature>
<dbReference type="Gene3D" id="1.25.40.10">
    <property type="entry name" value="Tetratricopeptide repeat domain"/>
    <property type="match status" value="1"/>
</dbReference>
<dbReference type="Proteomes" id="UP000054498">
    <property type="component" value="Unassembled WGS sequence"/>
</dbReference>
<feature type="compositionally biased region" description="Low complexity" evidence="1">
    <location>
        <begin position="957"/>
        <end position="971"/>
    </location>
</feature>
<feature type="region of interest" description="Disordered" evidence="1">
    <location>
        <begin position="867"/>
        <end position="1024"/>
    </location>
</feature>
<dbReference type="KEGG" id="mng:MNEG_5593"/>
<dbReference type="EMBL" id="KK101065">
    <property type="protein sequence ID" value="KIZ02366.1"/>
    <property type="molecule type" value="Genomic_DNA"/>
</dbReference>
<dbReference type="RefSeq" id="XP_013901385.1">
    <property type="nucleotide sequence ID" value="XM_014045931.1"/>
</dbReference>
<feature type="region of interest" description="Disordered" evidence="1">
    <location>
        <begin position="535"/>
        <end position="574"/>
    </location>
</feature>
<evidence type="ECO:0000313" key="3">
    <source>
        <dbReference type="Proteomes" id="UP000054498"/>
    </source>
</evidence>
<organism evidence="2 3">
    <name type="scientific">Monoraphidium neglectum</name>
    <dbReference type="NCBI Taxonomy" id="145388"/>
    <lineage>
        <taxon>Eukaryota</taxon>
        <taxon>Viridiplantae</taxon>
        <taxon>Chlorophyta</taxon>
        <taxon>core chlorophytes</taxon>
        <taxon>Chlorophyceae</taxon>
        <taxon>CS clade</taxon>
        <taxon>Sphaeropleales</taxon>
        <taxon>Selenastraceae</taxon>
        <taxon>Monoraphidium</taxon>
    </lineage>
</organism>
<feature type="region of interest" description="Disordered" evidence="1">
    <location>
        <begin position="590"/>
        <end position="614"/>
    </location>
</feature>
<proteinExistence type="predicted"/>
<dbReference type="OrthoDB" id="10680370at2759"/>
<feature type="region of interest" description="Disordered" evidence="1">
    <location>
        <begin position="302"/>
        <end position="353"/>
    </location>
</feature>
<sequence>MAAQQQLRSTVPAAAIAVLPQHSRQDAIHHLRSRHRDNVLALLRGALLRGHFATAAGAIAVLLGAETFSLGSRPHAVLQQTRRTDRMAEVVWAALELLRRQAASTEQLRRFLRKAAHLFAPVPAIRDSALAELAIVLWQQGDLPQAYDVLSGAAAPGTAPAAAAAAAPAGWRAGAGRDRAGRFRSLALMGVLRHRQWLSAVGAAAPVVDLGASGVLGLALRPGVARGQGGAAEVWAKDAEKHLLDALHLCPRVTWVALLLAQLQLAAGRVDDALQLARSCCSASPQDADASKLLAVLMAQQRTTGSGQAPQQRRRSTARRRASVVEEGGGHGTPQGLEGGGGGAAAGEDGGRHGLRDQCMEAVGLDPWSYGALSVLSQGAGHCPGCAAAWAKALLLHLDLAGLPEYEGPPDLELPDDVTGDAVVTTPGDDIVPGGGPDAATGAGQGGVLPGGGVATCCGPWGAAALALTRLAGPAAAAAAELLTFEQAAAGAVAAGQASPAVAAAGPEQSAALDAWAGSLDDALGERRAWWPEAMGSPGLLLPPRTAVPRATDEHAADADSEGRREQAGTGTAAAGSVAAAAAAAAAAAEALSEDGSDDSNGGGRSEDGSERAVPGRALAAWERRLVCKAIVMAFVGSADAGVKGGYAGRALHLLRQRADWRCGRQRRERLGRADGEDEEGQEDEWQQQQQQQQQQPQQQQRRRRHRHAMCEAGPTAMDVDQYVQQRVGPGQRLLTEGSGAGCQCLLELLSSSSIAAWTPAACADALEQAVALSLALAAHCERLRRARDLAGLGGSGVRPKRLLGQPSPEFGALVDLPLAWWMAFPAKRRRLLSELQQGPAGSHDGDGGVGQPQGGLLARLLAQQNGSARGGADGAHAARGGSGARTDSSSSEDGGSLDNGSGDAVGSSSESARGSASGMEEDEESLQGSDSEGASEEGDEARASPSSGRTAGWGHSSSSSGAESGSSAGYGEEESEGGSGSGEDSSSISSRDDSGDGSSDSGDDSSGSGGHRAEARAATLPAV</sequence>
<reference evidence="2 3" key="1">
    <citation type="journal article" date="2013" name="BMC Genomics">
        <title>Reconstruction of the lipid metabolism for the microalga Monoraphidium neglectum from its genome sequence reveals characteristics suitable for biofuel production.</title>
        <authorList>
            <person name="Bogen C."/>
            <person name="Al-Dilaimi A."/>
            <person name="Albersmeier A."/>
            <person name="Wichmann J."/>
            <person name="Grundmann M."/>
            <person name="Rupp O."/>
            <person name="Lauersen K.J."/>
            <person name="Blifernez-Klassen O."/>
            <person name="Kalinowski J."/>
            <person name="Goesmann A."/>
            <person name="Mussgnug J.H."/>
            <person name="Kruse O."/>
        </authorList>
    </citation>
    <scope>NUCLEOTIDE SEQUENCE [LARGE SCALE GENOMIC DNA]</scope>
    <source>
        <strain evidence="2 3">SAG 48.87</strain>
    </source>
</reference>
<feature type="compositionally biased region" description="Gly residues" evidence="1">
    <location>
        <begin position="330"/>
        <end position="345"/>
    </location>
</feature>
<name>A0A0D2N9Q5_9CHLO</name>
<protein>
    <submittedName>
        <fullName evidence="2">Uncharacterized protein</fullName>
    </submittedName>
</protein>
<feature type="compositionally biased region" description="Acidic residues" evidence="1">
    <location>
        <begin position="676"/>
        <end position="686"/>
    </location>
</feature>
<feature type="compositionally biased region" description="Basic and acidic residues" evidence="1">
    <location>
        <begin position="551"/>
        <end position="567"/>
    </location>
</feature>
<dbReference type="AlphaFoldDB" id="A0A0D2N9Q5"/>
<gene>
    <name evidence="2" type="ORF">MNEG_5593</name>
</gene>
<feature type="compositionally biased region" description="Low complexity" evidence="1">
    <location>
        <begin position="997"/>
        <end position="1007"/>
    </location>
</feature>